<accession>A0A9Q1GUJ1</accession>
<name>A0A9Q1GUJ1_9CARY</name>
<sequence>METIEDTQKKLCAGPLQEVQLNGLCILIQHPTRFSTQDRKRYPCIASWGRVDHGRRYDTTELVQDIKEEEVIPIMYPRDTKLVHPTVTQFMVTDEFGHYVDDGEGWLSVDERLRRAKDAYFLREQVGKLERRLGTTHNREGGEVGSGAEVGAIREGLCASIAPCVGDVSYRRRSGIRRWGVDGKQVADEVDRDVNDGLTGDNGDGENDLNGSVVNKNEFTHMASFDACNLRQTSTVVASLT</sequence>
<dbReference type="OrthoDB" id="1723350at2759"/>
<reference evidence="2" key="1">
    <citation type="submission" date="2022-04" db="EMBL/GenBank/DDBJ databases">
        <title>Carnegiea gigantea Genome sequencing and assembly v2.</title>
        <authorList>
            <person name="Copetti D."/>
            <person name="Sanderson M.J."/>
            <person name="Burquez A."/>
            <person name="Wojciechowski M.F."/>
        </authorList>
    </citation>
    <scope>NUCLEOTIDE SEQUENCE</scope>
    <source>
        <strain evidence="2">SGP5-SGP5p</strain>
        <tissue evidence="2">Aerial part</tissue>
    </source>
</reference>
<dbReference type="EMBL" id="JAKOGI010001300">
    <property type="protein sequence ID" value="KAJ8426373.1"/>
    <property type="molecule type" value="Genomic_DNA"/>
</dbReference>
<comment type="caution">
    <text evidence="2">The sequence shown here is derived from an EMBL/GenBank/DDBJ whole genome shotgun (WGS) entry which is preliminary data.</text>
</comment>
<evidence type="ECO:0000313" key="2">
    <source>
        <dbReference type="EMBL" id="KAJ8426373.1"/>
    </source>
</evidence>
<organism evidence="2 3">
    <name type="scientific">Carnegiea gigantea</name>
    <dbReference type="NCBI Taxonomy" id="171969"/>
    <lineage>
        <taxon>Eukaryota</taxon>
        <taxon>Viridiplantae</taxon>
        <taxon>Streptophyta</taxon>
        <taxon>Embryophyta</taxon>
        <taxon>Tracheophyta</taxon>
        <taxon>Spermatophyta</taxon>
        <taxon>Magnoliopsida</taxon>
        <taxon>eudicotyledons</taxon>
        <taxon>Gunneridae</taxon>
        <taxon>Pentapetalae</taxon>
        <taxon>Caryophyllales</taxon>
        <taxon>Cactineae</taxon>
        <taxon>Cactaceae</taxon>
        <taxon>Cactoideae</taxon>
        <taxon>Echinocereeae</taxon>
        <taxon>Carnegiea</taxon>
    </lineage>
</organism>
<proteinExistence type="predicted"/>
<protein>
    <submittedName>
        <fullName evidence="2">Uncharacterized protein</fullName>
    </submittedName>
</protein>
<evidence type="ECO:0000313" key="1">
    <source>
        <dbReference type="EMBL" id="KAJ8419627.1"/>
    </source>
</evidence>
<gene>
    <name evidence="2" type="ORF">Cgig2_000568</name>
    <name evidence="1" type="ORF">Cgig2_032978</name>
</gene>
<dbReference type="Proteomes" id="UP001153076">
    <property type="component" value="Unassembled WGS sequence"/>
</dbReference>
<evidence type="ECO:0000313" key="3">
    <source>
        <dbReference type="Proteomes" id="UP001153076"/>
    </source>
</evidence>
<dbReference type="EMBL" id="JAKOGI010004714">
    <property type="protein sequence ID" value="KAJ8419627.1"/>
    <property type="molecule type" value="Genomic_DNA"/>
</dbReference>
<keyword evidence="3" id="KW-1185">Reference proteome</keyword>
<dbReference type="AlphaFoldDB" id="A0A9Q1GUJ1"/>